<dbReference type="AlphaFoldDB" id="A0A545AM55"/>
<dbReference type="InParanoid" id="A0A545AM55"/>
<dbReference type="Pfam" id="PF00106">
    <property type="entry name" value="adh_short"/>
    <property type="match status" value="1"/>
</dbReference>
<protein>
    <submittedName>
        <fullName evidence="4">SDR family NAD(P)-dependent oxidoreductase</fullName>
    </submittedName>
</protein>
<reference evidence="4 5" key="1">
    <citation type="submission" date="2019-07" db="EMBL/GenBank/DDBJ databases">
        <title>Cryptosporangium phraense sp. nov., isolated from plant litter.</title>
        <authorList>
            <person name="Suriyachadkun C."/>
        </authorList>
    </citation>
    <scope>NUCLEOTIDE SEQUENCE [LARGE SCALE GENOMIC DNA]</scope>
    <source>
        <strain evidence="4 5">A-T 5661</strain>
    </source>
</reference>
<comment type="caution">
    <text evidence="4">The sequence shown here is derived from an EMBL/GenBank/DDBJ whole genome shotgun (WGS) entry which is preliminary data.</text>
</comment>
<accession>A0A545AM55</accession>
<dbReference type="GO" id="GO:0016616">
    <property type="term" value="F:oxidoreductase activity, acting on the CH-OH group of donors, NAD or NADP as acceptor"/>
    <property type="evidence" value="ECO:0007669"/>
    <property type="project" value="TreeGrafter"/>
</dbReference>
<dbReference type="Gene3D" id="3.40.50.720">
    <property type="entry name" value="NAD(P)-binding Rossmann-like Domain"/>
    <property type="match status" value="1"/>
</dbReference>
<proteinExistence type="inferred from homology"/>
<dbReference type="NCBIfam" id="NF005095">
    <property type="entry name" value="PRK06523.1"/>
    <property type="match status" value="1"/>
</dbReference>
<sequence>MVSLGLEGARAVVTGGTRGMGAATVRRLVDEGARVVAIARNAAPVPAGVHLVTADLSTADGVEAAAAAALDHLGGLDVLIDNAGQNSPVPAGVLAADDEDWRVNLDTNLLSVVRLDRILVPHLVAQGSGAVVHVSSGAARSPQPNAIPYAAAKAALNAYSTGLATAVGPHGVRVTGVLPGIVENTESYARAAADTGRTVEQIRADLLARLPVPLGRIGTPEEAAEVIVFQASPRASYLTGILVPLDGGLLASR</sequence>
<evidence type="ECO:0000313" key="4">
    <source>
        <dbReference type="EMBL" id="TQS42398.1"/>
    </source>
</evidence>
<comment type="similarity">
    <text evidence="1 3">Belongs to the short-chain dehydrogenases/reductases (SDR) family.</text>
</comment>
<dbReference type="PANTHER" id="PTHR42760:SF133">
    <property type="entry name" value="3-OXOACYL-[ACYL-CARRIER-PROTEIN] REDUCTASE"/>
    <property type="match status" value="1"/>
</dbReference>
<dbReference type="InterPro" id="IPR020904">
    <property type="entry name" value="Sc_DH/Rdtase_CS"/>
</dbReference>
<gene>
    <name evidence="4" type="ORF">FL583_24115</name>
</gene>
<evidence type="ECO:0000256" key="3">
    <source>
        <dbReference type="RuleBase" id="RU000363"/>
    </source>
</evidence>
<evidence type="ECO:0000256" key="1">
    <source>
        <dbReference type="ARBA" id="ARBA00006484"/>
    </source>
</evidence>
<dbReference type="PRINTS" id="PR00080">
    <property type="entry name" value="SDRFAMILY"/>
</dbReference>
<dbReference type="EMBL" id="VIRS01000018">
    <property type="protein sequence ID" value="TQS42398.1"/>
    <property type="molecule type" value="Genomic_DNA"/>
</dbReference>
<dbReference type="OrthoDB" id="8959163at2"/>
<dbReference type="PANTHER" id="PTHR42760">
    <property type="entry name" value="SHORT-CHAIN DEHYDROGENASES/REDUCTASES FAMILY MEMBER"/>
    <property type="match status" value="1"/>
</dbReference>
<dbReference type="PRINTS" id="PR00081">
    <property type="entry name" value="GDHRDH"/>
</dbReference>
<keyword evidence="5" id="KW-1185">Reference proteome</keyword>
<dbReference type="SUPFAM" id="SSF51735">
    <property type="entry name" value="NAD(P)-binding Rossmann-fold domains"/>
    <property type="match status" value="1"/>
</dbReference>
<keyword evidence="2" id="KW-0560">Oxidoreductase</keyword>
<name>A0A545AM55_9ACTN</name>
<evidence type="ECO:0000313" key="5">
    <source>
        <dbReference type="Proteomes" id="UP000317982"/>
    </source>
</evidence>
<evidence type="ECO:0000256" key="2">
    <source>
        <dbReference type="ARBA" id="ARBA00023002"/>
    </source>
</evidence>
<dbReference type="FunFam" id="3.40.50.720:FF:000084">
    <property type="entry name" value="Short-chain dehydrogenase reductase"/>
    <property type="match status" value="1"/>
</dbReference>
<dbReference type="Proteomes" id="UP000317982">
    <property type="component" value="Unassembled WGS sequence"/>
</dbReference>
<dbReference type="PROSITE" id="PS00061">
    <property type="entry name" value="ADH_SHORT"/>
    <property type="match status" value="1"/>
</dbReference>
<dbReference type="InterPro" id="IPR036291">
    <property type="entry name" value="NAD(P)-bd_dom_sf"/>
</dbReference>
<dbReference type="InterPro" id="IPR002347">
    <property type="entry name" value="SDR_fam"/>
</dbReference>
<organism evidence="4 5">
    <name type="scientific">Cryptosporangium phraense</name>
    <dbReference type="NCBI Taxonomy" id="2593070"/>
    <lineage>
        <taxon>Bacteria</taxon>
        <taxon>Bacillati</taxon>
        <taxon>Actinomycetota</taxon>
        <taxon>Actinomycetes</taxon>
        <taxon>Cryptosporangiales</taxon>
        <taxon>Cryptosporangiaceae</taxon>
        <taxon>Cryptosporangium</taxon>
    </lineage>
</organism>